<dbReference type="InterPro" id="IPR052895">
    <property type="entry name" value="HetReg/Transcr_Mod"/>
</dbReference>
<dbReference type="InterPro" id="IPR010730">
    <property type="entry name" value="HET"/>
</dbReference>
<evidence type="ECO:0000313" key="2">
    <source>
        <dbReference type="EMBL" id="PMD46856.1"/>
    </source>
</evidence>
<keyword evidence="3" id="KW-1185">Reference proteome</keyword>
<reference evidence="2 3" key="1">
    <citation type="submission" date="2016-04" db="EMBL/GenBank/DDBJ databases">
        <title>A degradative enzymes factory behind the ericoid mycorrhizal symbiosis.</title>
        <authorList>
            <consortium name="DOE Joint Genome Institute"/>
            <person name="Martino E."/>
            <person name="Morin E."/>
            <person name="Grelet G."/>
            <person name="Kuo A."/>
            <person name="Kohler A."/>
            <person name="Daghino S."/>
            <person name="Barry K."/>
            <person name="Choi C."/>
            <person name="Cichocki N."/>
            <person name="Clum A."/>
            <person name="Copeland A."/>
            <person name="Hainaut M."/>
            <person name="Haridas S."/>
            <person name="Labutti K."/>
            <person name="Lindquist E."/>
            <person name="Lipzen A."/>
            <person name="Khouja H.-R."/>
            <person name="Murat C."/>
            <person name="Ohm R."/>
            <person name="Olson A."/>
            <person name="Spatafora J."/>
            <person name="Veneault-Fourrey C."/>
            <person name="Henrissat B."/>
            <person name="Grigoriev I."/>
            <person name="Martin F."/>
            <person name="Perotto S."/>
        </authorList>
    </citation>
    <scope>NUCLEOTIDE SEQUENCE [LARGE SCALE GENOMIC DNA]</scope>
    <source>
        <strain evidence="2 3">F</strain>
    </source>
</reference>
<evidence type="ECO:0000259" key="1">
    <source>
        <dbReference type="Pfam" id="PF06985"/>
    </source>
</evidence>
<proteinExistence type="predicted"/>
<dbReference type="OrthoDB" id="2157530at2759"/>
<evidence type="ECO:0000313" key="3">
    <source>
        <dbReference type="Proteomes" id="UP000235786"/>
    </source>
</evidence>
<dbReference type="AlphaFoldDB" id="A0A2J6S7Y0"/>
<dbReference type="PANTHER" id="PTHR24148">
    <property type="entry name" value="ANKYRIN REPEAT DOMAIN-CONTAINING PROTEIN 39 HOMOLOG-RELATED"/>
    <property type="match status" value="1"/>
</dbReference>
<feature type="domain" description="Heterokaryon incompatibility" evidence="1">
    <location>
        <begin position="59"/>
        <end position="223"/>
    </location>
</feature>
<dbReference type="STRING" id="1149755.A0A2J6S7Y0"/>
<dbReference type="Proteomes" id="UP000235786">
    <property type="component" value="Unassembled WGS sequence"/>
</dbReference>
<accession>A0A2J6S7Y0</accession>
<organism evidence="2 3">
    <name type="scientific">Hyaloscypha variabilis (strain UAMH 11265 / GT02V1 / F)</name>
    <name type="common">Meliniomyces variabilis</name>
    <dbReference type="NCBI Taxonomy" id="1149755"/>
    <lineage>
        <taxon>Eukaryota</taxon>
        <taxon>Fungi</taxon>
        <taxon>Dikarya</taxon>
        <taxon>Ascomycota</taxon>
        <taxon>Pezizomycotina</taxon>
        <taxon>Leotiomycetes</taxon>
        <taxon>Helotiales</taxon>
        <taxon>Hyaloscyphaceae</taxon>
        <taxon>Hyaloscypha</taxon>
        <taxon>Hyaloscypha variabilis</taxon>
    </lineage>
</organism>
<protein>
    <submittedName>
        <fullName evidence="2">HET-domain-containing protein</fullName>
    </submittedName>
</protein>
<dbReference type="Pfam" id="PF06985">
    <property type="entry name" value="HET"/>
    <property type="match status" value="1"/>
</dbReference>
<dbReference type="EMBL" id="KZ613939">
    <property type="protein sequence ID" value="PMD46856.1"/>
    <property type="molecule type" value="Genomic_DNA"/>
</dbReference>
<sequence>MDPLNVVEHETEIPNHYKYNPIDPTGEIRILILQPPSSPDEAELHCEITTAKFSDNLSYEAISYCWGADVFPETLYLPNGTLAVTENLASGLRRFRLHDQPRRLWADAVCINQRDDKEKGHQVALMAEIYRNAECVLVWLGESNETIDAGIELIRELAHEAWRYGLKYDDFLMWRLQNLQLKIHDHENGITVALFRLSTEKDFTSITAFTKQNWFTRLWVIQEFALAPKVQIINGYNILSHEELFLAMAALFLLSRLSDAVSEIVNKRGFVEAWSTVLQRPVHRDLKTDRLLHLLFEHSGRQCKLDQDRIYGLLALASTGSGTDLDIDYKLSVEEVYTQLAIAHFKENDLEILHYVHSPKRDRDYSQSTSAKEEDRLALPSWVPDWRPPSFASLFHAPTELQAGTKLAPYIAFNTSSPNNLGMEGVRIDIIEDHSPTRLDKSPDGKDLDVWYLQVVAGLRALKAMFDQKIARRPYPTGEDPRIAFARCLLLDNKLVGTQKHLGPDLNT</sequence>
<name>A0A2J6S7Y0_HYAVF</name>
<dbReference type="PANTHER" id="PTHR24148:SF64">
    <property type="entry name" value="HETEROKARYON INCOMPATIBILITY DOMAIN-CONTAINING PROTEIN"/>
    <property type="match status" value="1"/>
</dbReference>
<gene>
    <name evidence="2" type="ORF">L207DRAFT_221515</name>
</gene>